<dbReference type="OrthoDB" id="422086at2759"/>
<dbReference type="Gene3D" id="1.20.120.1630">
    <property type="match status" value="1"/>
</dbReference>
<sequence length="233" mass="26256">MHTTSAVGLTALTAATLGCIFGSGLVFWLFTRFGLSLFLAQLALFHLLEYLITARFQPSKLSFDSFILNNGNSYWYAMLLGVIEYCLCRGNSGPGLLSKLFMPRWICASIRLIMLLVGLVAVVIGQALRSFAMIHAGESFSHVVATEKKQEHKLVTDGIYHYVRHPSYAGFFVWALGTQLCLRNVFSTAIFGYVLWRFFDSRIHYEEQHLTTFFGDAYKEYKSRVPSGLPGIH</sequence>
<dbReference type="EMBL" id="KE651167">
    <property type="protein sequence ID" value="EEB09792.1"/>
    <property type="molecule type" value="Genomic_DNA"/>
</dbReference>
<evidence type="ECO:0000256" key="1">
    <source>
        <dbReference type="ARBA" id="ARBA00004141"/>
    </source>
</evidence>
<dbReference type="Proteomes" id="UP000001744">
    <property type="component" value="Unassembled WGS sequence"/>
</dbReference>
<evidence type="ECO:0000256" key="9">
    <source>
        <dbReference type="ARBA" id="ARBA00023136"/>
    </source>
</evidence>
<evidence type="ECO:0000256" key="6">
    <source>
        <dbReference type="ARBA" id="ARBA00022691"/>
    </source>
</evidence>
<dbReference type="JaponicusDB" id="SJAG_05016">
    <property type="gene designation" value="mam4"/>
</dbReference>
<keyword evidence="5" id="KW-0808">Transferase</keyword>
<accession>B6K8D8</accession>
<keyword evidence="9 10" id="KW-0472">Membrane</keyword>
<evidence type="ECO:0000313" key="11">
    <source>
        <dbReference type="EMBL" id="EEB09792.1"/>
    </source>
</evidence>
<dbReference type="AlphaFoldDB" id="B6K8D8"/>
<evidence type="ECO:0000256" key="8">
    <source>
        <dbReference type="ARBA" id="ARBA00022989"/>
    </source>
</evidence>
<dbReference type="GO" id="GO:0005789">
    <property type="term" value="C:endoplasmic reticulum membrane"/>
    <property type="evidence" value="ECO:0007669"/>
    <property type="project" value="UniProtKB-SubCell"/>
</dbReference>
<keyword evidence="4 10" id="KW-0489">Methyltransferase</keyword>
<evidence type="ECO:0000256" key="2">
    <source>
        <dbReference type="ARBA" id="ARBA00009140"/>
    </source>
</evidence>
<keyword evidence="8 10" id="KW-1133">Transmembrane helix</keyword>
<comment type="similarity">
    <text evidence="2 10">Belongs to the class VI-like SAM-binding methyltransferase superfamily. Isoprenylcysteine carboxyl methyltransferase family.</text>
</comment>
<dbReference type="STRING" id="402676.B6K8D8"/>
<proteinExistence type="inferred from homology"/>
<evidence type="ECO:0000313" key="13">
    <source>
        <dbReference type="Proteomes" id="UP000001744"/>
    </source>
</evidence>
<dbReference type="GO" id="GO:0007323">
    <property type="term" value="P:peptide pheromone maturation"/>
    <property type="evidence" value="ECO:0000318"/>
    <property type="project" value="GO_Central"/>
</dbReference>
<dbReference type="PROSITE" id="PS51564">
    <property type="entry name" value="SAM_ICMT"/>
    <property type="match status" value="1"/>
</dbReference>
<keyword evidence="6 10" id="KW-0949">S-adenosyl-L-methionine</keyword>
<feature type="transmembrane region" description="Helical" evidence="10">
    <location>
        <begin position="74"/>
        <end position="91"/>
    </location>
</feature>
<evidence type="ECO:0000256" key="3">
    <source>
        <dbReference type="ARBA" id="ARBA00012151"/>
    </source>
</evidence>
<dbReference type="eggNOG" id="KOG2628">
    <property type="taxonomic scope" value="Eukaryota"/>
</dbReference>
<evidence type="ECO:0000256" key="4">
    <source>
        <dbReference type="ARBA" id="ARBA00022603"/>
    </source>
</evidence>
<comment type="subcellular location">
    <subcellularLocation>
        <location evidence="10">Endoplasmic reticulum membrane</location>
        <topology evidence="10">Multi-pass membrane protein</topology>
    </subcellularLocation>
    <subcellularLocation>
        <location evidence="1">Membrane</location>
        <topology evidence="1">Multi-pass membrane protein</topology>
    </subcellularLocation>
</comment>
<feature type="transmembrane region" description="Helical" evidence="10">
    <location>
        <begin position="112"/>
        <end position="132"/>
    </location>
</feature>
<feature type="transmembrane region" description="Helical" evidence="10">
    <location>
        <begin position="6"/>
        <end position="30"/>
    </location>
</feature>
<dbReference type="GO" id="GO:0005783">
    <property type="term" value="C:endoplasmic reticulum"/>
    <property type="evidence" value="ECO:0000318"/>
    <property type="project" value="GO_Central"/>
</dbReference>
<evidence type="ECO:0000256" key="10">
    <source>
        <dbReference type="RuleBase" id="RU362022"/>
    </source>
</evidence>
<dbReference type="VEuPathDB" id="FungiDB:SJAG_05016"/>
<dbReference type="PANTHER" id="PTHR12714">
    <property type="entry name" value="PROTEIN-S ISOPRENYLCYSTEINE O-METHYLTRANSFERASE"/>
    <property type="match status" value="1"/>
</dbReference>
<evidence type="ECO:0000256" key="7">
    <source>
        <dbReference type="ARBA" id="ARBA00022692"/>
    </source>
</evidence>
<dbReference type="HOGENOM" id="CLU_065200_0_2_1"/>
<dbReference type="GO" id="GO:0004671">
    <property type="term" value="F:protein C-terminal S-isoprenylcysteine carboxyl O-methyltransferase activity"/>
    <property type="evidence" value="ECO:0000318"/>
    <property type="project" value="GO_Central"/>
</dbReference>
<dbReference type="Pfam" id="PF04140">
    <property type="entry name" value="ICMT"/>
    <property type="match status" value="1"/>
</dbReference>
<organism evidence="11 13">
    <name type="scientific">Schizosaccharomyces japonicus (strain yFS275 / FY16936)</name>
    <name type="common">Fission yeast</name>
    <dbReference type="NCBI Taxonomy" id="402676"/>
    <lineage>
        <taxon>Eukaryota</taxon>
        <taxon>Fungi</taxon>
        <taxon>Dikarya</taxon>
        <taxon>Ascomycota</taxon>
        <taxon>Taphrinomycotina</taxon>
        <taxon>Schizosaccharomycetes</taxon>
        <taxon>Schizosaccharomycetales</taxon>
        <taxon>Schizosaccharomycetaceae</taxon>
        <taxon>Schizosaccharomyces</taxon>
    </lineage>
</organism>
<keyword evidence="10" id="KW-0256">Endoplasmic reticulum</keyword>
<reference evidence="11 13" key="1">
    <citation type="journal article" date="2011" name="Science">
        <title>Comparative functional genomics of the fission yeasts.</title>
        <authorList>
            <person name="Rhind N."/>
            <person name="Chen Z."/>
            <person name="Yassour M."/>
            <person name="Thompson D.A."/>
            <person name="Haas B.J."/>
            <person name="Habib N."/>
            <person name="Wapinski I."/>
            <person name="Roy S."/>
            <person name="Lin M.F."/>
            <person name="Heiman D.I."/>
            <person name="Young S.K."/>
            <person name="Furuya K."/>
            <person name="Guo Y."/>
            <person name="Pidoux A."/>
            <person name="Chen H.M."/>
            <person name="Robbertse B."/>
            <person name="Goldberg J.M."/>
            <person name="Aoki K."/>
            <person name="Bayne E.H."/>
            <person name="Berlin A.M."/>
            <person name="Desjardins C.A."/>
            <person name="Dobbs E."/>
            <person name="Dukaj L."/>
            <person name="Fan L."/>
            <person name="FitzGerald M.G."/>
            <person name="French C."/>
            <person name="Gujja S."/>
            <person name="Hansen K."/>
            <person name="Keifenheim D."/>
            <person name="Levin J.Z."/>
            <person name="Mosher R.A."/>
            <person name="Mueller C.A."/>
            <person name="Pfiffner J."/>
            <person name="Priest M."/>
            <person name="Russ C."/>
            <person name="Smialowska A."/>
            <person name="Swoboda P."/>
            <person name="Sykes S.M."/>
            <person name="Vaughn M."/>
            <person name="Vengrova S."/>
            <person name="Yoder R."/>
            <person name="Zeng Q."/>
            <person name="Allshire R."/>
            <person name="Baulcombe D."/>
            <person name="Birren B.W."/>
            <person name="Brown W."/>
            <person name="Ekwall K."/>
            <person name="Kellis M."/>
            <person name="Leatherwood J."/>
            <person name="Levin H."/>
            <person name="Margalit H."/>
            <person name="Martienssen R."/>
            <person name="Nieduszynski C.A."/>
            <person name="Spatafora J.W."/>
            <person name="Friedman N."/>
            <person name="Dalgaard J.Z."/>
            <person name="Baumann P."/>
            <person name="Niki H."/>
            <person name="Regev A."/>
            <person name="Nusbaum C."/>
        </authorList>
    </citation>
    <scope>NUCLEOTIDE SEQUENCE [LARGE SCALE GENOMIC DNA]</scope>
    <source>
        <strain evidence="13">yFS275 / FY16936</strain>
    </source>
</reference>
<keyword evidence="7 10" id="KW-0812">Transmembrane</keyword>
<keyword evidence="13" id="KW-1185">Reference proteome</keyword>
<evidence type="ECO:0000256" key="5">
    <source>
        <dbReference type="ARBA" id="ARBA00022679"/>
    </source>
</evidence>
<dbReference type="InterPro" id="IPR007269">
    <property type="entry name" value="ICMT_MeTrfase"/>
</dbReference>
<dbReference type="PANTHER" id="PTHR12714:SF9">
    <property type="entry name" value="PROTEIN-S-ISOPRENYLCYSTEINE O-METHYLTRANSFERASE"/>
    <property type="match status" value="1"/>
</dbReference>
<dbReference type="GeneID" id="7047497"/>
<dbReference type="RefSeq" id="XP_002176085.1">
    <property type="nucleotide sequence ID" value="XM_002176049.1"/>
</dbReference>
<dbReference type="GO" id="GO:0031139">
    <property type="term" value="P:positive regulation of conjugation with cellular fusion"/>
    <property type="evidence" value="ECO:0007669"/>
    <property type="project" value="EnsemblFungi"/>
</dbReference>
<dbReference type="EC" id="2.1.1.100" evidence="3 10"/>
<dbReference type="GO" id="GO:0032259">
    <property type="term" value="P:methylation"/>
    <property type="evidence" value="ECO:0007669"/>
    <property type="project" value="UniProtKB-KW"/>
</dbReference>
<name>B6K8D8_SCHJY</name>
<dbReference type="OMA" id="GMVPQVW"/>
<evidence type="ECO:0000313" key="12">
    <source>
        <dbReference type="JaponicusDB" id="SJAG_05016"/>
    </source>
</evidence>
<gene>
    <name evidence="12" type="primary">mam4</name>
    <name evidence="11" type="ORF">SJAG_05016</name>
</gene>
<dbReference type="InterPro" id="IPR025770">
    <property type="entry name" value="PPMT_MeTrfase"/>
</dbReference>
<feature type="transmembrane region" description="Helical" evidence="10">
    <location>
        <begin position="37"/>
        <end position="54"/>
    </location>
</feature>
<comment type="catalytic activity">
    <reaction evidence="10">
        <text>[protein]-C-terminal S-[(2E,6E)-farnesyl]-L-cysteine + S-adenosyl-L-methionine = [protein]-C-terminal S-[(2E,6E)-farnesyl]-L-cysteine methyl ester + S-adenosyl-L-homocysteine</text>
        <dbReference type="Rhea" id="RHEA:21672"/>
        <dbReference type="Rhea" id="RHEA-COMP:12125"/>
        <dbReference type="Rhea" id="RHEA-COMP:12126"/>
        <dbReference type="ChEBI" id="CHEBI:57856"/>
        <dbReference type="ChEBI" id="CHEBI:59789"/>
        <dbReference type="ChEBI" id="CHEBI:90510"/>
        <dbReference type="ChEBI" id="CHEBI:90511"/>
        <dbReference type="EC" id="2.1.1.100"/>
    </reaction>
</comment>
<protein>
    <recommendedName>
        <fullName evidence="3 10">Protein-S-isoprenylcysteine O-methyltransferase</fullName>
        <ecNumber evidence="3 10">2.1.1.100</ecNumber>
    </recommendedName>
</protein>